<name>A0A3M8UH49_9ACTN</name>
<feature type="region of interest" description="Disordered" evidence="1">
    <location>
        <begin position="1"/>
        <end position="27"/>
    </location>
</feature>
<gene>
    <name evidence="2" type="ORF">EEJ42_33840</name>
</gene>
<comment type="caution">
    <text evidence="2">The sequence shown here is derived from an EMBL/GenBank/DDBJ whole genome shotgun (WGS) entry which is preliminary data.</text>
</comment>
<evidence type="ECO:0000256" key="1">
    <source>
        <dbReference type="SAM" id="MobiDB-lite"/>
    </source>
</evidence>
<sequence length="75" mass="7703">PVPREAARLLHRSPALTPDAEPDPGTAMPELVHAVREAAGPAPAPGLTGWLRPVVERCAALRAEGTSGARVPAPV</sequence>
<proteinExistence type="predicted"/>
<dbReference type="EMBL" id="RIBZ01000618">
    <property type="protein sequence ID" value="RNG04758.1"/>
    <property type="molecule type" value="Genomic_DNA"/>
</dbReference>
<dbReference type="Proteomes" id="UP000275401">
    <property type="component" value="Unassembled WGS sequence"/>
</dbReference>
<feature type="non-terminal residue" evidence="2">
    <location>
        <position position="1"/>
    </location>
</feature>
<protein>
    <submittedName>
        <fullName evidence="2">Signal recognition particle-docking protein FtsY</fullName>
    </submittedName>
</protein>
<evidence type="ECO:0000313" key="2">
    <source>
        <dbReference type="EMBL" id="RNG04758.1"/>
    </source>
</evidence>
<organism evidence="2 3">
    <name type="scientific">Streptomyces botrytidirepellens</name>
    <dbReference type="NCBI Taxonomy" id="2486417"/>
    <lineage>
        <taxon>Bacteria</taxon>
        <taxon>Bacillati</taxon>
        <taxon>Actinomycetota</taxon>
        <taxon>Actinomycetes</taxon>
        <taxon>Kitasatosporales</taxon>
        <taxon>Streptomycetaceae</taxon>
        <taxon>Streptomyces</taxon>
    </lineage>
</organism>
<keyword evidence="3" id="KW-1185">Reference proteome</keyword>
<dbReference type="AlphaFoldDB" id="A0A3M8UH49"/>
<reference evidence="2 3" key="1">
    <citation type="submission" date="2018-11" db="EMBL/GenBank/DDBJ databases">
        <title>The Potential of Streptomyces as Biocontrol Agents against the Tomato grey mould, Botrytis cinerea (Gray mold) Frontiers in Microbiology.</title>
        <authorList>
            <person name="Li D."/>
        </authorList>
    </citation>
    <scope>NUCLEOTIDE SEQUENCE [LARGE SCALE GENOMIC DNA]</scope>
    <source>
        <strain evidence="2 3">NEAU-LD23</strain>
    </source>
</reference>
<dbReference type="RefSeq" id="WP_221179459.1">
    <property type="nucleotide sequence ID" value="NZ_RIBZ01000618.1"/>
</dbReference>
<accession>A0A3M8UH49</accession>
<evidence type="ECO:0000313" key="3">
    <source>
        <dbReference type="Proteomes" id="UP000275401"/>
    </source>
</evidence>